<dbReference type="FunFam" id="3.40.50.720:FF:000178">
    <property type="entry name" value="Saccharopine dehydrogenase-like oxidoreductase"/>
    <property type="match status" value="1"/>
</dbReference>
<dbReference type="GO" id="GO:0005739">
    <property type="term" value="C:mitochondrion"/>
    <property type="evidence" value="ECO:0007669"/>
    <property type="project" value="TreeGrafter"/>
</dbReference>
<evidence type="ECO:0000313" key="4">
    <source>
        <dbReference type="Proteomes" id="UP001367676"/>
    </source>
</evidence>
<comment type="caution">
    <text evidence="3">The sequence shown here is derived from an EMBL/GenBank/DDBJ whole genome shotgun (WGS) entry which is preliminary data.</text>
</comment>
<dbReference type="InterPro" id="IPR036291">
    <property type="entry name" value="NAD(P)-bd_dom_sf"/>
</dbReference>
<dbReference type="InterPro" id="IPR005097">
    <property type="entry name" value="Sacchrp_dh_NADP-bd"/>
</dbReference>
<feature type="domain" description="Saccharopine dehydrogenase NADP binding" evidence="2">
    <location>
        <begin position="8"/>
        <end position="138"/>
    </location>
</feature>
<dbReference type="GO" id="GO:0009247">
    <property type="term" value="P:glycolipid biosynthetic process"/>
    <property type="evidence" value="ECO:0007669"/>
    <property type="project" value="TreeGrafter"/>
</dbReference>
<dbReference type="AlphaFoldDB" id="A0AAN9TB99"/>
<dbReference type="InterPro" id="IPR051276">
    <property type="entry name" value="Saccharopine_DH-like_oxidrdct"/>
</dbReference>
<proteinExistence type="inferred from homology"/>
<dbReference type="Proteomes" id="UP001367676">
    <property type="component" value="Unassembled WGS sequence"/>
</dbReference>
<dbReference type="GO" id="GO:0005886">
    <property type="term" value="C:plasma membrane"/>
    <property type="evidence" value="ECO:0007669"/>
    <property type="project" value="TreeGrafter"/>
</dbReference>
<dbReference type="GO" id="GO:0005811">
    <property type="term" value="C:lipid droplet"/>
    <property type="evidence" value="ECO:0007669"/>
    <property type="project" value="TreeGrafter"/>
</dbReference>
<protein>
    <recommendedName>
        <fullName evidence="2">Saccharopine dehydrogenase NADP binding domain-containing protein</fullName>
    </recommendedName>
</protein>
<evidence type="ECO:0000313" key="3">
    <source>
        <dbReference type="EMBL" id="KAK7580635.1"/>
    </source>
</evidence>
<keyword evidence="4" id="KW-1185">Reference proteome</keyword>
<sequence length="430" mass="48009">MASSKANVIVFGATGFTGKYIVRECAKKNNFSWSVAGRNEAKLRELLEHVSLDVGTDVTQKEIIIADCSQPESLTRMADRGKVVINCTGPYRFYGESVVKACIDCGTHYVDVTGEPEFMEKMQLMYHDLAKQNGSYVVNSCGMDSVPADIGILHFSQNFGGQVNYVETYLSVSTNSDKYESILNFTTWESAVHGFANLESLIEIRKKLFAKSKLVKPQPPIPKRPTVHPSPLFDNKPSIPFPGSDRSVIMRTQMHLANEFGARPIQCNAYLVCNSKLILWGMLLVGYFLQILTQYGFGRKLLLTFPRLFTLGMIGKDGPVQEILRNSCMTFKFYGEGWTEETMQRNNIDPKTNSEPTDSYMITSLELYDAAYGFTSMCAVQCALLLLNEPDKLPPNGGVYTPAGAFHRTSILEVLAENGVHFKIEKRGKK</sequence>
<organism evidence="3 4">
    <name type="scientific">Parthenolecanium corni</name>
    <dbReference type="NCBI Taxonomy" id="536013"/>
    <lineage>
        <taxon>Eukaryota</taxon>
        <taxon>Metazoa</taxon>
        <taxon>Ecdysozoa</taxon>
        <taxon>Arthropoda</taxon>
        <taxon>Hexapoda</taxon>
        <taxon>Insecta</taxon>
        <taxon>Pterygota</taxon>
        <taxon>Neoptera</taxon>
        <taxon>Paraneoptera</taxon>
        <taxon>Hemiptera</taxon>
        <taxon>Sternorrhyncha</taxon>
        <taxon>Coccoidea</taxon>
        <taxon>Coccidae</taxon>
        <taxon>Parthenolecanium</taxon>
    </lineage>
</organism>
<evidence type="ECO:0000259" key="2">
    <source>
        <dbReference type="Pfam" id="PF03435"/>
    </source>
</evidence>
<dbReference type="PANTHER" id="PTHR12286:SF5">
    <property type="entry name" value="SACCHAROPINE DEHYDROGENASE-LIKE OXIDOREDUCTASE"/>
    <property type="match status" value="1"/>
</dbReference>
<dbReference type="PANTHER" id="PTHR12286">
    <property type="entry name" value="SACCHAROPINE DEHYDROGENASE-LIKE OXIDOREDUCTASE"/>
    <property type="match status" value="1"/>
</dbReference>
<comment type="similarity">
    <text evidence="1">Belongs to the saccharopine dehydrogenase family.</text>
</comment>
<dbReference type="Pfam" id="PF03435">
    <property type="entry name" value="Sacchrp_dh_NADP"/>
    <property type="match status" value="1"/>
</dbReference>
<evidence type="ECO:0000256" key="1">
    <source>
        <dbReference type="ARBA" id="ARBA00038048"/>
    </source>
</evidence>
<dbReference type="Gene3D" id="3.40.50.720">
    <property type="entry name" value="NAD(P)-binding Rossmann-like Domain"/>
    <property type="match status" value="1"/>
</dbReference>
<accession>A0AAN9TB99</accession>
<name>A0AAN9TB99_9HEMI</name>
<dbReference type="EMBL" id="JBBCAQ010000034">
    <property type="protein sequence ID" value="KAK7580635.1"/>
    <property type="molecule type" value="Genomic_DNA"/>
</dbReference>
<reference evidence="3 4" key="1">
    <citation type="submission" date="2024-03" db="EMBL/GenBank/DDBJ databases">
        <title>Adaptation during the transition from Ophiocordyceps entomopathogen to insect associate is accompanied by gene loss and intensified selection.</title>
        <authorList>
            <person name="Ward C.M."/>
            <person name="Onetto C.A."/>
            <person name="Borneman A.R."/>
        </authorList>
    </citation>
    <scope>NUCLEOTIDE SEQUENCE [LARGE SCALE GENOMIC DNA]</scope>
    <source>
        <strain evidence="3">AWRI1</strain>
        <tissue evidence="3">Single Adult Female</tissue>
    </source>
</reference>
<gene>
    <name evidence="3" type="ORF">V9T40_001264</name>
</gene>
<dbReference type="SUPFAM" id="SSF51735">
    <property type="entry name" value="NAD(P)-binding Rossmann-fold domains"/>
    <property type="match status" value="1"/>
</dbReference>